<protein>
    <submittedName>
        <fullName evidence="6">PASTA domain-containing protein</fullName>
    </submittedName>
</protein>
<dbReference type="RefSeq" id="WP_173222796.1">
    <property type="nucleotide sequence ID" value="NZ_CP048104.1"/>
</dbReference>
<dbReference type="SMART" id="SM00740">
    <property type="entry name" value="PASTA"/>
    <property type="match status" value="2"/>
</dbReference>
<dbReference type="InterPro" id="IPR005311">
    <property type="entry name" value="PBP_dimer"/>
</dbReference>
<evidence type="ECO:0000256" key="1">
    <source>
        <dbReference type="ARBA" id="ARBA00004370"/>
    </source>
</evidence>
<dbReference type="Gene3D" id="3.30.10.20">
    <property type="match status" value="1"/>
</dbReference>
<dbReference type="AlphaFoldDB" id="A0A7D4CG81"/>
<comment type="similarity">
    <text evidence="2">Belongs to the transpeptidase family.</text>
</comment>
<comment type="subcellular location">
    <subcellularLocation>
        <location evidence="1">Membrane</location>
    </subcellularLocation>
</comment>
<dbReference type="Gene3D" id="3.40.710.10">
    <property type="entry name" value="DD-peptidase/beta-lactamase superfamily"/>
    <property type="match status" value="1"/>
</dbReference>
<dbReference type="InterPro" id="IPR050515">
    <property type="entry name" value="Beta-lactam/transpept"/>
</dbReference>
<evidence type="ECO:0000256" key="4">
    <source>
        <dbReference type="SAM" id="Phobius"/>
    </source>
</evidence>
<dbReference type="GO" id="GO:0071555">
    <property type="term" value="P:cell wall organization"/>
    <property type="evidence" value="ECO:0007669"/>
    <property type="project" value="TreeGrafter"/>
</dbReference>
<dbReference type="PANTHER" id="PTHR30627:SF26">
    <property type="entry name" value="PENICILLIN-BINDING PROTEIN 2B"/>
    <property type="match status" value="1"/>
</dbReference>
<evidence type="ECO:0000313" key="6">
    <source>
        <dbReference type="EMBL" id="QKG84774.1"/>
    </source>
</evidence>
<feature type="domain" description="PASTA" evidence="5">
    <location>
        <begin position="645"/>
        <end position="706"/>
    </location>
</feature>
<sequence length="710" mass="78114">MGSTRRSKKRSLFVGMCCVILLTTVIFRLLWLQTVEASFLRERAEKTWEKNEVIQPKRGTIMDRNEIVLAEEVNAYIIAADLKQVKQPRQTARKLAPLLKMPEEVLYKRLTKKGVNQVELRSSGHYKVSQRTRNEIMKLGLKGIYGIKTSGRNYLEEEQAAHVLGFVNGEGEPVGGVEQEYDALLKGKKGSIRFNKDGNGIRTPDGAEEFRPPEDGKDLLLTLDSRIQQRTEEALDKIMKQYRAKGATAIVADPNSGEILAMANRPTFNPARYGSTWKSGSNTVNTAISSQYEPGSTFKIVTMAAALEEGEFDPDKTFQSGSVKVGKQTIRDWNDQGWGDISYAEGVYLSSNVAFVHLAEKLGQETLIRYIDRFGFGRVTEKTGQKTGIDLPAEEQGYFFGHEPLHEVEMASTAFGQGIAVTPLQQVMAVSAIANGGTLYRPHVLKEVRKPGTKEKVKKVKPYVLRKQVVSKETAAQARDLLRGAVTRGTGKEAEVKGFSVAGKTGTAQKPHPDGKGYIQGEYVVSFIGFAPADDPRLVVYLAVDEPGEGSGGGTVAAPAVRDIIKDALTIMGEKPDNRNASADVEASREKTAANWVEMPVDEVKKELEKQQIRVEVLGSGDKVMAQYPAGGNRIPSSSSVYLLTEPVKALNMPDLYGKSLREAKDICKLLHLHADVEGEGYVISQSIQPGERIMDKKKVRLQLTGQPPS</sequence>
<dbReference type="EMBL" id="CP048104">
    <property type="protein sequence ID" value="QKG84774.1"/>
    <property type="molecule type" value="Genomic_DNA"/>
</dbReference>
<dbReference type="Pfam" id="PF03717">
    <property type="entry name" value="PBP_dimer"/>
    <property type="match status" value="1"/>
</dbReference>
<organism evidence="6 7">
    <name type="scientific">Kroppenstedtia pulmonis</name>
    <dbReference type="NCBI Taxonomy" id="1380685"/>
    <lineage>
        <taxon>Bacteria</taxon>
        <taxon>Bacillati</taxon>
        <taxon>Bacillota</taxon>
        <taxon>Bacilli</taxon>
        <taxon>Bacillales</taxon>
        <taxon>Thermoactinomycetaceae</taxon>
        <taxon>Kroppenstedtia</taxon>
    </lineage>
</organism>
<dbReference type="SUPFAM" id="SSF54184">
    <property type="entry name" value="Penicillin-binding protein 2x (pbp-2x), c-terminal domain"/>
    <property type="match status" value="2"/>
</dbReference>
<evidence type="ECO:0000256" key="2">
    <source>
        <dbReference type="ARBA" id="ARBA00007171"/>
    </source>
</evidence>
<dbReference type="GO" id="GO:0008658">
    <property type="term" value="F:penicillin binding"/>
    <property type="evidence" value="ECO:0007669"/>
    <property type="project" value="InterPro"/>
</dbReference>
<dbReference type="CDD" id="cd06576">
    <property type="entry name" value="PASTA_Pbp2x-like_1"/>
    <property type="match status" value="1"/>
</dbReference>
<dbReference type="Pfam" id="PF00905">
    <property type="entry name" value="Transpeptidase"/>
    <property type="match status" value="1"/>
</dbReference>
<dbReference type="PROSITE" id="PS51178">
    <property type="entry name" value="PASTA"/>
    <property type="match status" value="1"/>
</dbReference>
<name>A0A7D4CG81_9BACL</name>
<dbReference type="Pfam" id="PF03793">
    <property type="entry name" value="PASTA"/>
    <property type="match status" value="2"/>
</dbReference>
<dbReference type="InterPro" id="IPR012338">
    <property type="entry name" value="Beta-lactam/transpept-like"/>
</dbReference>
<dbReference type="SUPFAM" id="SSF56601">
    <property type="entry name" value="beta-lactamase/transpeptidase-like"/>
    <property type="match status" value="1"/>
</dbReference>
<evidence type="ECO:0000259" key="5">
    <source>
        <dbReference type="PROSITE" id="PS51178"/>
    </source>
</evidence>
<reference evidence="6 7" key="1">
    <citation type="submission" date="2020-01" db="EMBL/GenBank/DDBJ databases">
        <authorList>
            <person name="Gulvik C.A."/>
            <person name="Batra D.G."/>
        </authorList>
    </citation>
    <scope>NUCLEOTIDE SEQUENCE [LARGE SCALE GENOMIC DNA]</scope>
    <source>
        <strain evidence="6 7">W9323</strain>
    </source>
</reference>
<dbReference type="GO" id="GO:0005886">
    <property type="term" value="C:plasma membrane"/>
    <property type="evidence" value="ECO:0007669"/>
    <property type="project" value="TreeGrafter"/>
</dbReference>
<dbReference type="PANTHER" id="PTHR30627">
    <property type="entry name" value="PEPTIDOGLYCAN D,D-TRANSPEPTIDASE"/>
    <property type="match status" value="1"/>
</dbReference>
<gene>
    <name evidence="6" type="ORF">GXN76_10005</name>
</gene>
<dbReference type="CDD" id="cd06575">
    <property type="entry name" value="PASTA_Pbp2x-like_2"/>
    <property type="match status" value="1"/>
</dbReference>
<dbReference type="Proteomes" id="UP000503088">
    <property type="component" value="Chromosome"/>
</dbReference>
<dbReference type="InterPro" id="IPR005543">
    <property type="entry name" value="PASTA_dom"/>
</dbReference>
<keyword evidence="4" id="KW-0812">Transmembrane</keyword>
<keyword evidence="3 4" id="KW-0472">Membrane</keyword>
<dbReference type="Gene3D" id="3.30.450.330">
    <property type="match status" value="1"/>
</dbReference>
<dbReference type="SUPFAM" id="SSF56519">
    <property type="entry name" value="Penicillin binding protein dimerisation domain"/>
    <property type="match status" value="1"/>
</dbReference>
<keyword evidence="4" id="KW-1133">Transmembrane helix</keyword>
<keyword evidence="7" id="KW-1185">Reference proteome</keyword>
<dbReference type="Gene3D" id="3.90.1310.10">
    <property type="entry name" value="Penicillin-binding protein 2a (Domain 2)"/>
    <property type="match status" value="1"/>
</dbReference>
<evidence type="ECO:0000313" key="7">
    <source>
        <dbReference type="Proteomes" id="UP000503088"/>
    </source>
</evidence>
<dbReference type="InterPro" id="IPR036138">
    <property type="entry name" value="PBP_dimer_sf"/>
</dbReference>
<accession>A0A7D4CG81</accession>
<dbReference type="InterPro" id="IPR001460">
    <property type="entry name" value="PCN-bd_Tpept"/>
</dbReference>
<dbReference type="KEGG" id="kpul:GXN76_10005"/>
<evidence type="ECO:0000256" key="3">
    <source>
        <dbReference type="ARBA" id="ARBA00023136"/>
    </source>
</evidence>
<proteinExistence type="inferred from homology"/>
<feature type="transmembrane region" description="Helical" evidence="4">
    <location>
        <begin position="12"/>
        <end position="31"/>
    </location>
</feature>